<keyword evidence="5 11" id="KW-0479">Metal-binding</keyword>
<proteinExistence type="inferred from homology"/>
<comment type="catalytic activity">
    <reaction evidence="10">
        <text>a primary alcohol + NAD(+) = an aldehyde + NADH + H(+)</text>
        <dbReference type="Rhea" id="RHEA:10736"/>
        <dbReference type="ChEBI" id="CHEBI:15378"/>
        <dbReference type="ChEBI" id="CHEBI:15734"/>
        <dbReference type="ChEBI" id="CHEBI:17478"/>
        <dbReference type="ChEBI" id="CHEBI:57540"/>
        <dbReference type="ChEBI" id="CHEBI:57945"/>
        <dbReference type="EC" id="1.1.1.1"/>
    </reaction>
</comment>
<comment type="cofactor">
    <cofactor evidence="1 11">
        <name>Zn(2+)</name>
        <dbReference type="ChEBI" id="CHEBI:29105"/>
    </cofactor>
</comment>
<dbReference type="InterPro" id="IPR036291">
    <property type="entry name" value="NAD(P)-bd_dom_sf"/>
</dbReference>
<dbReference type="PATRIC" id="fig|451644.5.peg.185"/>
<dbReference type="PANTHER" id="PTHR42940:SF7">
    <property type="entry name" value="ALCOHOL DEHYDROGENASE-LIKE N-TERMINAL DOMAIN-CONTAINING PROTEIN"/>
    <property type="match status" value="1"/>
</dbReference>
<evidence type="ECO:0000256" key="2">
    <source>
        <dbReference type="ARBA" id="ARBA00008072"/>
    </source>
</evidence>
<feature type="domain" description="Enoyl reductase (ER)" evidence="12">
    <location>
        <begin position="11"/>
        <end position="334"/>
    </location>
</feature>
<evidence type="ECO:0000256" key="3">
    <source>
        <dbReference type="ARBA" id="ARBA00013190"/>
    </source>
</evidence>
<evidence type="ECO:0000259" key="12">
    <source>
        <dbReference type="SMART" id="SM00829"/>
    </source>
</evidence>
<dbReference type="GO" id="GO:0004022">
    <property type="term" value="F:alcohol dehydrogenase (NAD+) activity"/>
    <property type="evidence" value="ECO:0007669"/>
    <property type="project" value="UniProtKB-EC"/>
</dbReference>
<dbReference type="EC" id="1.1.1.1" evidence="3"/>
<evidence type="ECO:0000256" key="5">
    <source>
        <dbReference type="ARBA" id="ARBA00022723"/>
    </source>
</evidence>
<dbReference type="Pfam" id="PF00107">
    <property type="entry name" value="ADH_zinc_N"/>
    <property type="match status" value="1"/>
</dbReference>
<organism evidence="13 14">
    <name type="scientific">Mycolicibacterium conceptionense</name>
    <dbReference type="NCBI Taxonomy" id="451644"/>
    <lineage>
        <taxon>Bacteria</taxon>
        <taxon>Bacillati</taxon>
        <taxon>Actinomycetota</taxon>
        <taxon>Actinomycetes</taxon>
        <taxon>Mycobacteriales</taxon>
        <taxon>Mycobacteriaceae</taxon>
        <taxon>Mycolicibacterium</taxon>
    </lineage>
</organism>
<name>A0A0J8UJW1_9MYCO</name>
<accession>A0A0J8UJW1</accession>
<dbReference type="PANTHER" id="PTHR42940">
    <property type="entry name" value="ALCOHOL DEHYDROGENASE 1-RELATED"/>
    <property type="match status" value="1"/>
</dbReference>
<comment type="catalytic activity">
    <reaction evidence="9">
        <text>a secondary alcohol + NAD(+) = a ketone + NADH + H(+)</text>
        <dbReference type="Rhea" id="RHEA:10740"/>
        <dbReference type="ChEBI" id="CHEBI:15378"/>
        <dbReference type="ChEBI" id="CHEBI:17087"/>
        <dbReference type="ChEBI" id="CHEBI:35681"/>
        <dbReference type="ChEBI" id="CHEBI:57540"/>
        <dbReference type="ChEBI" id="CHEBI:57945"/>
        <dbReference type="EC" id="1.1.1.1"/>
    </reaction>
</comment>
<dbReference type="Gene3D" id="3.40.50.720">
    <property type="entry name" value="NAD(P)-binding Rossmann-like Domain"/>
    <property type="match status" value="1"/>
</dbReference>
<dbReference type="Proteomes" id="UP000037594">
    <property type="component" value="Unassembled WGS sequence"/>
</dbReference>
<dbReference type="InterPro" id="IPR002328">
    <property type="entry name" value="ADH_Zn_CS"/>
</dbReference>
<evidence type="ECO:0000256" key="8">
    <source>
        <dbReference type="ARBA" id="ARBA00023027"/>
    </source>
</evidence>
<sequence>MSTYRAYQVTGQRQFELVERELAPPPFGQVRVRVLSCGVCHSDVLAVEGQRPAPELPVVPGHEIVGVVDAVGDGVHTFEPGDRVGLGFLGGQCNECEFCRRGDFVNCTDQPKPGTSVDGGYAEIVYARASGLVRVPEELAPTIAAPLLCAGVTVFNALRATAAPPGALVAVQGIGGLGHLGVQYAKKLGFRVAAIARGADKSELATSLGADHYIDSAAADPGAELNALGGATAIVATAASGASMSPLVAGLRPRGQLVVVGVAPDPIAVNTADLILGGRSIVGSLTGSAIDNEDNLAFSLANDISPMVEVMPFEDAPKAYERMMSGQARFRVVLDIAGATR</sequence>
<dbReference type="InterPro" id="IPR020843">
    <property type="entry name" value="ER"/>
</dbReference>
<gene>
    <name evidence="13" type="ORF">ACT17_00920</name>
</gene>
<evidence type="ECO:0000256" key="4">
    <source>
        <dbReference type="ARBA" id="ARBA00016352"/>
    </source>
</evidence>
<evidence type="ECO:0000313" key="13">
    <source>
        <dbReference type="EMBL" id="KMV20665.1"/>
    </source>
</evidence>
<dbReference type="PROSITE" id="PS00059">
    <property type="entry name" value="ADH_ZINC"/>
    <property type="match status" value="1"/>
</dbReference>
<dbReference type="InterPro" id="IPR013154">
    <property type="entry name" value="ADH-like_N"/>
</dbReference>
<dbReference type="EMBL" id="LFOD01000001">
    <property type="protein sequence ID" value="KMV20665.1"/>
    <property type="molecule type" value="Genomic_DNA"/>
</dbReference>
<comment type="caution">
    <text evidence="13">The sequence shown here is derived from an EMBL/GenBank/DDBJ whole genome shotgun (WGS) entry which is preliminary data.</text>
</comment>
<dbReference type="CDD" id="cd08296">
    <property type="entry name" value="CAD_like"/>
    <property type="match status" value="1"/>
</dbReference>
<evidence type="ECO:0000256" key="1">
    <source>
        <dbReference type="ARBA" id="ARBA00001947"/>
    </source>
</evidence>
<evidence type="ECO:0000256" key="11">
    <source>
        <dbReference type="RuleBase" id="RU361277"/>
    </source>
</evidence>
<dbReference type="InterPro" id="IPR013149">
    <property type="entry name" value="ADH-like_C"/>
</dbReference>
<evidence type="ECO:0000313" key="14">
    <source>
        <dbReference type="Proteomes" id="UP000037594"/>
    </source>
</evidence>
<dbReference type="GO" id="GO:0008270">
    <property type="term" value="F:zinc ion binding"/>
    <property type="evidence" value="ECO:0007669"/>
    <property type="project" value="InterPro"/>
</dbReference>
<dbReference type="SUPFAM" id="SSF50129">
    <property type="entry name" value="GroES-like"/>
    <property type="match status" value="1"/>
</dbReference>
<dbReference type="RefSeq" id="WP_043367702.1">
    <property type="nucleotide sequence ID" value="NZ_AGSZ01000035.1"/>
</dbReference>
<dbReference type="SUPFAM" id="SSF51735">
    <property type="entry name" value="NAD(P)-binding Rossmann-fold domains"/>
    <property type="match status" value="1"/>
</dbReference>
<dbReference type="Gene3D" id="3.90.180.10">
    <property type="entry name" value="Medium-chain alcohol dehydrogenases, catalytic domain"/>
    <property type="match status" value="1"/>
</dbReference>
<evidence type="ECO:0000256" key="7">
    <source>
        <dbReference type="ARBA" id="ARBA00023002"/>
    </source>
</evidence>
<reference evidence="13 14" key="1">
    <citation type="submission" date="2015-06" db="EMBL/GenBank/DDBJ databases">
        <title>Genome sequence of Mycobacterium conceptionense strain MLE.</title>
        <authorList>
            <person name="Greninger A.L."/>
            <person name="Cunningham G."/>
            <person name="Chiu C.Y."/>
            <person name="Miller S."/>
        </authorList>
    </citation>
    <scope>NUCLEOTIDE SEQUENCE [LARGE SCALE GENOMIC DNA]</scope>
    <source>
        <strain evidence="13 14">MLE</strain>
    </source>
</reference>
<dbReference type="OrthoDB" id="3567264at2"/>
<comment type="similarity">
    <text evidence="2 11">Belongs to the zinc-containing alcohol dehydrogenase family.</text>
</comment>
<protein>
    <recommendedName>
        <fullName evidence="4">Alcohol dehydrogenase</fullName>
        <ecNumber evidence="3">1.1.1.1</ecNumber>
    </recommendedName>
</protein>
<dbReference type="InterPro" id="IPR011032">
    <property type="entry name" value="GroES-like_sf"/>
</dbReference>
<dbReference type="Pfam" id="PF08240">
    <property type="entry name" value="ADH_N"/>
    <property type="match status" value="1"/>
</dbReference>
<dbReference type="GO" id="GO:0005737">
    <property type="term" value="C:cytoplasm"/>
    <property type="evidence" value="ECO:0007669"/>
    <property type="project" value="TreeGrafter"/>
</dbReference>
<evidence type="ECO:0000256" key="9">
    <source>
        <dbReference type="ARBA" id="ARBA00049164"/>
    </source>
</evidence>
<keyword evidence="6 11" id="KW-0862">Zinc</keyword>
<keyword evidence="7" id="KW-0560">Oxidoreductase</keyword>
<evidence type="ECO:0000256" key="6">
    <source>
        <dbReference type="ARBA" id="ARBA00022833"/>
    </source>
</evidence>
<keyword evidence="8" id="KW-0520">NAD</keyword>
<evidence type="ECO:0000256" key="10">
    <source>
        <dbReference type="ARBA" id="ARBA00049243"/>
    </source>
</evidence>
<dbReference type="SMART" id="SM00829">
    <property type="entry name" value="PKS_ER"/>
    <property type="match status" value="1"/>
</dbReference>
<dbReference type="AlphaFoldDB" id="A0A0J8UJW1"/>
<dbReference type="FunFam" id="3.40.50.720:FF:000039">
    <property type="entry name" value="Alcohol dehydrogenase AdhP"/>
    <property type="match status" value="1"/>
</dbReference>